<keyword evidence="2" id="KW-1185">Reference proteome</keyword>
<name>A0A552WVP8_9MICO</name>
<sequence length="146" mass="15908">MAEKHDDRWSDRDFPVLIAAARLVEDGRRGITSQQLARETGIAHREVIQALAGLRDVYLTASDASSYDGADYMVTGLTERGRRTTGIWPSGEGIDAFIDALRQAGDTVEDQEERTFLRRAAGLLASVSKDVLTDVVSAAARVQMGI</sequence>
<dbReference type="Proteomes" id="UP000318693">
    <property type="component" value="Unassembled WGS sequence"/>
</dbReference>
<proteinExistence type="predicted"/>
<evidence type="ECO:0000313" key="2">
    <source>
        <dbReference type="Proteomes" id="UP000318693"/>
    </source>
</evidence>
<evidence type="ECO:0000313" key="1">
    <source>
        <dbReference type="EMBL" id="TRW46373.1"/>
    </source>
</evidence>
<accession>A0A552WVP8</accession>
<comment type="caution">
    <text evidence="1">The sequence shown here is derived from an EMBL/GenBank/DDBJ whole genome shotgun (WGS) entry which is preliminary data.</text>
</comment>
<dbReference type="AlphaFoldDB" id="A0A552WVP8"/>
<organism evidence="1 2">
    <name type="scientific">Georgenia yuyongxinii</name>
    <dbReference type="NCBI Taxonomy" id="2589797"/>
    <lineage>
        <taxon>Bacteria</taxon>
        <taxon>Bacillati</taxon>
        <taxon>Actinomycetota</taxon>
        <taxon>Actinomycetes</taxon>
        <taxon>Micrococcales</taxon>
        <taxon>Bogoriellaceae</taxon>
        <taxon>Georgenia</taxon>
    </lineage>
</organism>
<reference evidence="1 2" key="1">
    <citation type="submission" date="2019-07" db="EMBL/GenBank/DDBJ databases">
        <title>Georgenia wutianyii sp. nov. and Georgenia *** sp. nov. isolated from plateau pika (Ochotona curzoniae) in the Qinghai-Tibet plateau of China.</title>
        <authorList>
            <person name="Tian Z."/>
        </authorList>
    </citation>
    <scope>NUCLEOTIDE SEQUENCE [LARGE SCALE GENOMIC DNA]</scope>
    <source>
        <strain evidence="1 2">Z446</strain>
    </source>
</reference>
<gene>
    <name evidence="1" type="ORF">FJ693_05455</name>
</gene>
<dbReference type="EMBL" id="VJXR01000010">
    <property type="protein sequence ID" value="TRW46373.1"/>
    <property type="molecule type" value="Genomic_DNA"/>
</dbReference>
<dbReference type="RefSeq" id="WP_143417517.1">
    <property type="nucleotide sequence ID" value="NZ_VJXR01000010.1"/>
</dbReference>
<protein>
    <submittedName>
        <fullName evidence="1">Uncharacterized protein</fullName>
    </submittedName>
</protein>